<protein>
    <submittedName>
        <fullName evidence="1">Uncharacterized protein</fullName>
    </submittedName>
</protein>
<accession>A0A0K8UE88</accession>
<sequence length="120" mass="13680">MSLVVREHTSWRLCSFQHTHTCTVAPAPHTYLPTRPPKIYIPCQKLLPSTLRNATSTVKALKHYYNGILLPLQYTETKKQNTSTPALQLSVYTICSTLTPFTFYVQLHQYQVPPPTPPLL</sequence>
<name>A0A0K8UE88_BACLA</name>
<evidence type="ECO:0000313" key="1">
    <source>
        <dbReference type="EMBL" id="JAI24665.1"/>
    </source>
</evidence>
<dbReference type="AlphaFoldDB" id="A0A0K8UE88"/>
<gene>
    <name evidence="1" type="ORF">c3_g1_i1</name>
</gene>
<dbReference type="EMBL" id="GDHF01027649">
    <property type="protein sequence ID" value="JAI24665.1"/>
    <property type="molecule type" value="Transcribed_RNA"/>
</dbReference>
<proteinExistence type="predicted"/>
<reference evidence="1" key="1">
    <citation type="submission" date="2015-06" db="EMBL/GenBank/DDBJ databases">
        <authorList>
            <person name="Hoefler B.C."/>
            <person name="Straight P.D."/>
        </authorList>
    </citation>
    <scope>NUCLEOTIDE SEQUENCE</scope>
</reference>
<organism evidence="1">
    <name type="scientific">Bactrocera latifrons</name>
    <name type="common">Malaysian fruit fly</name>
    <name type="synonym">Chaetodacus latifrons</name>
    <dbReference type="NCBI Taxonomy" id="174628"/>
    <lineage>
        <taxon>Eukaryota</taxon>
        <taxon>Metazoa</taxon>
        <taxon>Ecdysozoa</taxon>
        <taxon>Arthropoda</taxon>
        <taxon>Hexapoda</taxon>
        <taxon>Insecta</taxon>
        <taxon>Pterygota</taxon>
        <taxon>Neoptera</taxon>
        <taxon>Endopterygota</taxon>
        <taxon>Diptera</taxon>
        <taxon>Brachycera</taxon>
        <taxon>Muscomorpha</taxon>
        <taxon>Tephritoidea</taxon>
        <taxon>Tephritidae</taxon>
        <taxon>Bactrocera</taxon>
        <taxon>Bactrocera</taxon>
    </lineage>
</organism>